<feature type="region of interest" description="Disordered" evidence="1">
    <location>
        <begin position="468"/>
        <end position="493"/>
    </location>
</feature>
<dbReference type="CDD" id="cd00593">
    <property type="entry name" value="RIBOc"/>
    <property type="match status" value="1"/>
</dbReference>
<organism evidence="3 4">
    <name type="scientific">Pichia kluyveri</name>
    <name type="common">Yeast</name>
    <dbReference type="NCBI Taxonomy" id="36015"/>
    <lineage>
        <taxon>Eukaryota</taxon>
        <taxon>Fungi</taxon>
        <taxon>Dikarya</taxon>
        <taxon>Ascomycota</taxon>
        <taxon>Saccharomycotina</taxon>
        <taxon>Pichiomycetes</taxon>
        <taxon>Pichiales</taxon>
        <taxon>Pichiaceae</taxon>
        <taxon>Pichia</taxon>
    </lineage>
</organism>
<keyword evidence="4" id="KW-1185">Reference proteome</keyword>
<dbReference type="EMBL" id="BTGB01000009">
    <property type="protein sequence ID" value="GMM47696.1"/>
    <property type="molecule type" value="Genomic_DNA"/>
</dbReference>
<feature type="domain" description="RNase III" evidence="2">
    <location>
        <begin position="26"/>
        <end position="125"/>
    </location>
</feature>
<proteinExistence type="predicted"/>
<evidence type="ECO:0000259" key="2">
    <source>
        <dbReference type="PROSITE" id="PS50142"/>
    </source>
</evidence>
<name>A0AAV5RAQ6_PICKL</name>
<dbReference type="GO" id="GO:0006396">
    <property type="term" value="P:RNA processing"/>
    <property type="evidence" value="ECO:0007669"/>
    <property type="project" value="InterPro"/>
</dbReference>
<comment type="caution">
    <text evidence="3">The sequence shown here is derived from an EMBL/GenBank/DDBJ whole genome shotgun (WGS) entry which is preliminary data.</text>
</comment>
<protein>
    <recommendedName>
        <fullName evidence="2">RNase III domain-containing protein</fullName>
    </recommendedName>
</protein>
<sequence>MRCSLVSYQLAKTAKLGLPPLPNLPNEVLLKYNAFTSKSVSKLPNENYDRMEFLGDSFCEFLFVKSLGSNFPTLDTSSLRAFYLSSNVMAKYSLHYGLSDNLKISSNSGVLKAKDSADIFESFFGVFAYCVFSSKSNEFPLKDRYKLFEESNDWINGIISESVKVSTNEGTYKSFEISDLDFYVDNTTDLKKTTATISIEKNQIRVGKSLIRFLLTLKMFETYPNFSEGDMTALRDRFYETDALNIIDKKLCKSLLRRNPAEHKEDALLLLGKMLLKDTDILEVYSNICEIKGFFEEAATEYFGMNSENLNLVDALKLLDPPSPLLSLSTTQNRTASSHITLDNFEQIETQIILMGKKSKSLELLLDKFKFCKSKDIHFQATVNRDFSAELKAFYEQKIITNKSGSSIIETLEFVLNSLLVKQKFKPYIDEDKLKYFDNYFKKMELSEYLAFFDKIRSPTTLEIKELKAQGSSPPNMEHTTTTEKQELSDAPEQSQDILNEHYKNTLPQNQISFNSTSNKPPSKLAVSVEKKSGDIQKVESNINTKVVKSEITPIMKDKADNKEVLKVEKKPQRNVKAPGNLYPKILDGIHVISETIISSRMKANGNFELQELKSWQKYNYTVSSKKIAFEAIIHSPSDCAINVSFEGVVFVSVSGNSLINTLNTAINTVLSSEKYKGIANMTKFKSFDKQHNLKSGKYNNLNEIIDAIELEFIQSGKKINFLGSDTWKAYEYLENKEKLEFSANSKNNSEHILNIKYKGVTVIETAGKSLHDALDVSLRNLLSNNELLTDLQPNDINTKVIKLNSIDQIRNILLLQRTDKSLLDMNSWKQYYFTTTSKLDFTSFINDKQKSRVVISHKNVQITEASGDSLFKALDSALNKLFVTAKYKKLLDSKMLESYDSFIDKSYVKKLVEKIAKDGNLDKNDQGDKKYDFENLLSWKIFIDTTRCKTIRFSIKVKSSKYTVMLVVNNSPSITQTGNSLTEALDRALFTLIHSKCYRGISELNRLNYYFENTEVKTVLLKNITQIKNLILSQNLKTENDMGFEDLESWDKFDKMFNNSEDIVVKALISTDLTSTVGVFYNNEIVISYTSKSLVESLDYCLDRFVKEHESILNKKTKTVPGNEEIILLPAPVKKVEEIKESEVIEKAENIKEPETIIESKKINRVEEPNEPETVAVTDEVVEEIEVKDTDITVKVEMKESLVPIKSEEKAVDAIKVIDGSKTEKLLDVSKEGKEAPTLFQQTLYHFKSMFKNG</sequence>
<accession>A0AAV5RAQ6</accession>
<dbReference type="SMART" id="SM00535">
    <property type="entry name" value="RIBOc"/>
    <property type="match status" value="1"/>
</dbReference>
<dbReference type="Proteomes" id="UP001378960">
    <property type="component" value="Unassembled WGS sequence"/>
</dbReference>
<evidence type="ECO:0000313" key="4">
    <source>
        <dbReference type="Proteomes" id="UP001378960"/>
    </source>
</evidence>
<gene>
    <name evidence="3" type="ORF">DAPK24_042940</name>
</gene>
<feature type="compositionally biased region" description="Polar residues" evidence="1">
    <location>
        <begin position="470"/>
        <end position="480"/>
    </location>
</feature>
<evidence type="ECO:0000256" key="1">
    <source>
        <dbReference type="SAM" id="MobiDB-lite"/>
    </source>
</evidence>
<feature type="domain" description="RNase III" evidence="2">
    <location>
        <begin position="206"/>
        <end position="251"/>
    </location>
</feature>
<evidence type="ECO:0000313" key="3">
    <source>
        <dbReference type="EMBL" id="GMM47696.1"/>
    </source>
</evidence>
<dbReference type="SUPFAM" id="SSF69065">
    <property type="entry name" value="RNase III domain-like"/>
    <property type="match status" value="1"/>
</dbReference>
<dbReference type="GO" id="GO:0004525">
    <property type="term" value="F:ribonuclease III activity"/>
    <property type="evidence" value="ECO:0007669"/>
    <property type="project" value="InterPro"/>
</dbReference>
<dbReference type="PROSITE" id="PS00517">
    <property type="entry name" value="RNASE_3_1"/>
    <property type="match status" value="1"/>
</dbReference>
<dbReference type="PROSITE" id="PS50142">
    <property type="entry name" value="RNASE_3_2"/>
    <property type="match status" value="2"/>
</dbReference>
<reference evidence="3 4" key="1">
    <citation type="journal article" date="2023" name="Elife">
        <title>Identification of key yeast species and microbe-microbe interactions impacting larval growth of Drosophila in the wild.</title>
        <authorList>
            <person name="Mure A."/>
            <person name="Sugiura Y."/>
            <person name="Maeda R."/>
            <person name="Honda K."/>
            <person name="Sakurai N."/>
            <person name="Takahashi Y."/>
            <person name="Watada M."/>
            <person name="Katoh T."/>
            <person name="Gotoh A."/>
            <person name="Gotoh Y."/>
            <person name="Taniguchi I."/>
            <person name="Nakamura K."/>
            <person name="Hayashi T."/>
            <person name="Katayama T."/>
            <person name="Uemura T."/>
            <person name="Hattori Y."/>
        </authorList>
    </citation>
    <scope>NUCLEOTIDE SEQUENCE [LARGE SCALE GENOMIC DNA]</scope>
    <source>
        <strain evidence="3 4">PK-24</strain>
    </source>
</reference>
<dbReference type="InterPro" id="IPR000999">
    <property type="entry name" value="RNase_III_dom"/>
</dbReference>
<dbReference type="InterPro" id="IPR036389">
    <property type="entry name" value="RNase_III_sf"/>
</dbReference>
<dbReference type="Gene3D" id="1.10.1520.10">
    <property type="entry name" value="Ribonuclease III domain"/>
    <property type="match status" value="1"/>
</dbReference>
<dbReference type="AlphaFoldDB" id="A0AAV5RAQ6"/>